<dbReference type="PANTHER" id="PTHR30100">
    <property type="entry name" value="FATTY ACID/PHOSPHOLIPID SYNTHESIS PROTEIN PLSX"/>
    <property type="match status" value="1"/>
</dbReference>
<evidence type="ECO:0000256" key="4">
    <source>
        <dbReference type="ARBA" id="ARBA00022679"/>
    </source>
</evidence>
<dbReference type="GO" id="GO:0006633">
    <property type="term" value="P:fatty acid biosynthetic process"/>
    <property type="evidence" value="ECO:0007669"/>
    <property type="project" value="UniProtKB-UniRule"/>
</dbReference>
<comment type="function">
    <text evidence="10">Catalyzes the reversible formation of acyl-phosphate (acyl-PO(4)) from acyl-[acyl-carrier-protein] (acyl-ACP). This enzyme utilizes acyl-ACP as fatty acyl donor, but not acyl-CoA.</text>
</comment>
<dbReference type="PIRSF" id="PIRSF002465">
    <property type="entry name" value="Phsphlp_syn_PlsX"/>
    <property type="match status" value="1"/>
</dbReference>
<comment type="caution">
    <text evidence="11">The sequence shown here is derived from an EMBL/GenBank/DDBJ whole genome shotgun (WGS) entry which is preliminary data.</text>
</comment>
<dbReference type="AlphaFoldDB" id="A0A1E5L6K7"/>
<evidence type="ECO:0000313" key="11">
    <source>
        <dbReference type="EMBL" id="OEH85775.1"/>
    </source>
</evidence>
<comment type="catalytic activity">
    <reaction evidence="1 10">
        <text>a fatty acyl-[ACP] + phosphate = an acyl phosphate + holo-[ACP]</text>
        <dbReference type="Rhea" id="RHEA:42292"/>
        <dbReference type="Rhea" id="RHEA-COMP:9685"/>
        <dbReference type="Rhea" id="RHEA-COMP:14125"/>
        <dbReference type="ChEBI" id="CHEBI:43474"/>
        <dbReference type="ChEBI" id="CHEBI:59918"/>
        <dbReference type="ChEBI" id="CHEBI:64479"/>
        <dbReference type="ChEBI" id="CHEBI:138651"/>
        <dbReference type="EC" id="2.3.1.274"/>
    </reaction>
</comment>
<keyword evidence="4 10" id="KW-0808">Transferase</keyword>
<gene>
    <name evidence="10" type="primary">plsX</name>
    <name evidence="11" type="ORF">BHU72_03055</name>
</gene>
<keyword evidence="3 10" id="KW-0444">Lipid biosynthesis</keyword>
<evidence type="ECO:0000256" key="9">
    <source>
        <dbReference type="ARBA" id="ARBA00046608"/>
    </source>
</evidence>
<evidence type="ECO:0000256" key="8">
    <source>
        <dbReference type="ARBA" id="ARBA00024069"/>
    </source>
</evidence>
<organism evidence="11 12">
    <name type="scientific">Desulfuribacillus stibiiarsenatis</name>
    <dbReference type="NCBI Taxonomy" id="1390249"/>
    <lineage>
        <taxon>Bacteria</taxon>
        <taxon>Bacillati</taxon>
        <taxon>Bacillota</taxon>
        <taxon>Desulfuribacillia</taxon>
        <taxon>Desulfuribacillales</taxon>
        <taxon>Desulfuribacillaceae</taxon>
        <taxon>Desulfuribacillus</taxon>
    </lineage>
</organism>
<dbReference type="EMBL" id="MJAT01000012">
    <property type="protein sequence ID" value="OEH85775.1"/>
    <property type="molecule type" value="Genomic_DNA"/>
</dbReference>
<dbReference type="PANTHER" id="PTHR30100:SF1">
    <property type="entry name" value="PHOSPHATE ACYLTRANSFERASE"/>
    <property type="match status" value="1"/>
</dbReference>
<dbReference type="RefSeq" id="WP_069701858.1">
    <property type="nucleotide sequence ID" value="NZ_MJAT01000012.1"/>
</dbReference>
<dbReference type="GO" id="GO:0043811">
    <property type="term" value="F:phosphate:acyl-[acyl carrier protein] acyltransferase activity"/>
    <property type="evidence" value="ECO:0007669"/>
    <property type="project" value="UniProtKB-UniRule"/>
</dbReference>
<dbReference type="UniPathway" id="UPA00085"/>
<dbReference type="Gene3D" id="3.40.718.10">
    <property type="entry name" value="Isopropylmalate Dehydrogenase"/>
    <property type="match status" value="1"/>
</dbReference>
<dbReference type="OrthoDB" id="9806408at2"/>
<evidence type="ECO:0000256" key="10">
    <source>
        <dbReference type="HAMAP-Rule" id="MF_00019"/>
    </source>
</evidence>
<evidence type="ECO:0000313" key="12">
    <source>
        <dbReference type="Proteomes" id="UP000095255"/>
    </source>
</evidence>
<keyword evidence="11" id="KW-0012">Acyltransferase</keyword>
<keyword evidence="6 10" id="KW-0594">Phospholipid biosynthesis</keyword>
<dbReference type="HAMAP" id="MF_00019">
    <property type="entry name" value="PlsX"/>
    <property type="match status" value="1"/>
</dbReference>
<evidence type="ECO:0000256" key="5">
    <source>
        <dbReference type="ARBA" id="ARBA00023098"/>
    </source>
</evidence>
<comment type="subunit">
    <text evidence="9 10">Homodimer. Probably interacts with PlsY.</text>
</comment>
<evidence type="ECO:0000256" key="7">
    <source>
        <dbReference type="ARBA" id="ARBA00023264"/>
    </source>
</evidence>
<keyword evidence="2 10" id="KW-0963">Cytoplasm</keyword>
<sequence length="334" mass="36082">MRIAIDAMGGDHAPKEIVYGTIESAQKNPHITFIVVGQENKIREYIDKDLKNVEIIHATEVIEVDEEPVKALKKKKDASMVVAAKLVKEKRADAMITAGNTGAFMASGLLTIGRLPGVVRPALAPVFPSTKGSGTLVLDVGANMDAKPEYLVQHAMLGSIYMSKMLGITTPRVGLLNIGSEPSKGNELLKAVYKMLEESNLNFIGNIEARDIMEGSCDVLVCDGFTGNILLKTAEGVASTIFNSLKREIKGSVFSKLGGLLLLPAFKRLKKGLDYREYGGAPLLGVKGACIKSHGSSDRMAIMNAINQAKMFIEKGTLDEMARELTNRSDTIEE</sequence>
<dbReference type="GO" id="GO:0008654">
    <property type="term" value="P:phospholipid biosynthetic process"/>
    <property type="evidence" value="ECO:0007669"/>
    <property type="project" value="UniProtKB-KW"/>
</dbReference>
<dbReference type="GO" id="GO:0005737">
    <property type="term" value="C:cytoplasm"/>
    <property type="evidence" value="ECO:0007669"/>
    <property type="project" value="UniProtKB-SubCell"/>
</dbReference>
<keyword evidence="7 10" id="KW-1208">Phospholipid metabolism</keyword>
<comment type="pathway">
    <text evidence="10">Lipid metabolism; phospholipid metabolism.</text>
</comment>
<protein>
    <recommendedName>
        <fullName evidence="8 10">Phosphate acyltransferase</fullName>
        <ecNumber evidence="8 10">2.3.1.274</ecNumber>
    </recommendedName>
    <alternativeName>
        <fullName evidence="10">Acyl-ACP phosphotransacylase</fullName>
    </alternativeName>
    <alternativeName>
        <fullName evidence="10">Acyl-[acyl-carrier-protein]--phosphate acyltransferase</fullName>
    </alternativeName>
    <alternativeName>
        <fullName evidence="10">Phosphate-acyl-ACP acyltransferase</fullName>
    </alternativeName>
</protein>
<name>A0A1E5L6K7_9FIRM</name>
<comment type="subcellular location">
    <subcellularLocation>
        <location evidence="10">Cytoplasm</location>
    </subcellularLocation>
    <text evidence="10">Associated with the membrane possibly through PlsY.</text>
</comment>
<keyword evidence="12" id="KW-1185">Reference proteome</keyword>
<evidence type="ECO:0000256" key="3">
    <source>
        <dbReference type="ARBA" id="ARBA00022516"/>
    </source>
</evidence>
<evidence type="ECO:0000256" key="1">
    <source>
        <dbReference type="ARBA" id="ARBA00001232"/>
    </source>
</evidence>
<accession>A0A1E5L6K7</accession>
<dbReference type="EC" id="2.3.1.274" evidence="8 10"/>
<proteinExistence type="inferred from homology"/>
<evidence type="ECO:0000256" key="6">
    <source>
        <dbReference type="ARBA" id="ARBA00023209"/>
    </source>
</evidence>
<dbReference type="SUPFAM" id="SSF53659">
    <property type="entry name" value="Isocitrate/Isopropylmalate dehydrogenase-like"/>
    <property type="match status" value="1"/>
</dbReference>
<dbReference type="NCBIfam" id="TIGR00182">
    <property type="entry name" value="plsX"/>
    <property type="match status" value="1"/>
</dbReference>
<reference evidence="11 12" key="1">
    <citation type="submission" date="2016-09" db="EMBL/GenBank/DDBJ databases">
        <title>Desulfuribacillus arsenicus sp. nov., an obligately anaerobic, dissimilatory arsenic- and antimonate-reducing bacterium isolated from anoxic sediments.</title>
        <authorList>
            <person name="Abin C.A."/>
            <person name="Hollibaugh J.T."/>
        </authorList>
    </citation>
    <scope>NUCLEOTIDE SEQUENCE [LARGE SCALE GENOMIC DNA]</scope>
    <source>
        <strain evidence="11 12">MLFW-2</strain>
    </source>
</reference>
<dbReference type="STRING" id="1390249.BHU72_03055"/>
<dbReference type="Proteomes" id="UP000095255">
    <property type="component" value="Unassembled WGS sequence"/>
</dbReference>
<evidence type="ECO:0000256" key="2">
    <source>
        <dbReference type="ARBA" id="ARBA00022490"/>
    </source>
</evidence>
<keyword evidence="5 10" id="KW-0443">Lipid metabolism</keyword>
<dbReference type="Pfam" id="PF02504">
    <property type="entry name" value="FA_synthesis"/>
    <property type="match status" value="1"/>
</dbReference>
<dbReference type="InterPro" id="IPR003664">
    <property type="entry name" value="FA_synthesis"/>
</dbReference>
<comment type="similarity">
    <text evidence="10">Belongs to the PlsX family.</text>
</comment>
<dbReference type="InterPro" id="IPR012281">
    <property type="entry name" value="Phospholipid_synth_PlsX-like"/>
</dbReference>